<accession>A0A8H6ZIM2</accession>
<evidence type="ECO:0000313" key="1">
    <source>
        <dbReference type="EMBL" id="KAF7378209.1"/>
    </source>
</evidence>
<dbReference type="OrthoDB" id="3010166at2759"/>
<protein>
    <submittedName>
        <fullName evidence="1">Uncharacterized protein</fullName>
    </submittedName>
</protein>
<proteinExistence type="predicted"/>
<dbReference type="Proteomes" id="UP000623467">
    <property type="component" value="Unassembled WGS sequence"/>
</dbReference>
<organism evidence="1 2">
    <name type="scientific">Mycena sanguinolenta</name>
    <dbReference type="NCBI Taxonomy" id="230812"/>
    <lineage>
        <taxon>Eukaryota</taxon>
        <taxon>Fungi</taxon>
        <taxon>Dikarya</taxon>
        <taxon>Basidiomycota</taxon>
        <taxon>Agaricomycotina</taxon>
        <taxon>Agaricomycetes</taxon>
        <taxon>Agaricomycetidae</taxon>
        <taxon>Agaricales</taxon>
        <taxon>Marasmiineae</taxon>
        <taxon>Mycenaceae</taxon>
        <taxon>Mycena</taxon>
    </lineage>
</organism>
<dbReference type="AlphaFoldDB" id="A0A8H6ZIM2"/>
<comment type="caution">
    <text evidence="1">The sequence shown here is derived from an EMBL/GenBank/DDBJ whole genome shotgun (WGS) entry which is preliminary data.</text>
</comment>
<reference evidence="1" key="1">
    <citation type="submission" date="2020-05" db="EMBL/GenBank/DDBJ databases">
        <title>Mycena genomes resolve the evolution of fungal bioluminescence.</title>
        <authorList>
            <person name="Tsai I.J."/>
        </authorList>
    </citation>
    <scope>NUCLEOTIDE SEQUENCE</scope>
    <source>
        <strain evidence="1">160909Yilan</strain>
    </source>
</reference>
<name>A0A8H6ZIM2_9AGAR</name>
<dbReference type="EMBL" id="JACAZH010000001">
    <property type="protein sequence ID" value="KAF7378209.1"/>
    <property type="molecule type" value="Genomic_DNA"/>
</dbReference>
<keyword evidence="2" id="KW-1185">Reference proteome</keyword>
<evidence type="ECO:0000313" key="2">
    <source>
        <dbReference type="Proteomes" id="UP000623467"/>
    </source>
</evidence>
<sequence length="163" mass="18102">MDPAISSPPSTPAFIHSLTSICLISYRDDLDIQTALMLLAPMTQLDTLAVFTVQHDIKESVFLEAVTRHVPRIEVVVLRQVNLMAAQISQGDILEIATSLEKLPRLRILDLGVNVEAEHDDVATIKLWSGACKSVSSIVLHGRVWERMNDRWTNCALLPASYV</sequence>
<gene>
    <name evidence="1" type="ORF">MSAN_00245600</name>
</gene>